<organism evidence="3 4">
    <name type="scientific">Actinomadura macrotermitis</name>
    <dbReference type="NCBI Taxonomy" id="2585200"/>
    <lineage>
        <taxon>Bacteria</taxon>
        <taxon>Bacillati</taxon>
        <taxon>Actinomycetota</taxon>
        <taxon>Actinomycetes</taxon>
        <taxon>Streptosporangiales</taxon>
        <taxon>Thermomonosporaceae</taxon>
        <taxon>Actinomadura</taxon>
    </lineage>
</organism>
<evidence type="ECO:0000256" key="1">
    <source>
        <dbReference type="SAM" id="MobiDB-lite"/>
    </source>
</evidence>
<reference evidence="3 4" key="1">
    <citation type="submission" date="2019-10" db="EMBL/GenBank/DDBJ databases">
        <title>Actinomadura rubteroloni sp. nov. and Actinomadura macrotermitis sp. nov., isolated from the gut of fungus growing-termite Macrotermes natalensis.</title>
        <authorList>
            <person name="Benndorf R."/>
            <person name="Martin K."/>
            <person name="Kuefner M."/>
            <person name="De Beer W."/>
            <person name="Kaster A.-K."/>
            <person name="Vollmers J."/>
            <person name="Poulsen M."/>
            <person name="Beemelmanns C."/>
        </authorList>
    </citation>
    <scope>NUCLEOTIDE SEQUENCE [LARGE SCALE GENOMIC DNA]</scope>
    <source>
        <strain evidence="3 4">RB68</strain>
    </source>
</reference>
<protein>
    <submittedName>
        <fullName evidence="3">Uncharacterized protein</fullName>
    </submittedName>
</protein>
<dbReference type="Proteomes" id="UP000487268">
    <property type="component" value="Unassembled WGS sequence"/>
</dbReference>
<keyword evidence="2" id="KW-1133">Transmembrane helix</keyword>
<proteinExistence type="predicted"/>
<keyword evidence="2" id="KW-0812">Transmembrane</keyword>
<dbReference type="AlphaFoldDB" id="A0A7K0C4V4"/>
<feature type="region of interest" description="Disordered" evidence="1">
    <location>
        <begin position="39"/>
        <end position="59"/>
    </location>
</feature>
<feature type="transmembrane region" description="Helical" evidence="2">
    <location>
        <begin position="89"/>
        <end position="107"/>
    </location>
</feature>
<keyword evidence="4" id="KW-1185">Reference proteome</keyword>
<gene>
    <name evidence="3" type="ORF">ACRB68_65740</name>
</gene>
<feature type="transmembrane region" description="Helical" evidence="2">
    <location>
        <begin position="63"/>
        <end position="83"/>
    </location>
</feature>
<evidence type="ECO:0000313" key="3">
    <source>
        <dbReference type="EMBL" id="MQY08465.1"/>
    </source>
</evidence>
<dbReference type="EMBL" id="WEGH01000005">
    <property type="protein sequence ID" value="MQY08465.1"/>
    <property type="molecule type" value="Genomic_DNA"/>
</dbReference>
<name>A0A7K0C4V4_9ACTN</name>
<comment type="caution">
    <text evidence="3">The sequence shown here is derived from an EMBL/GenBank/DDBJ whole genome shotgun (WGS) entry which is preliminary data.</text>
</comment>
<feature type="compositionally biased region" description="Low complexity" evidence="1">
    <location>
        <begin position="40"/>
        <end position="59"/>
    </location>
</feature>
<accession>A0A7K0C4V4</accession>
<evidence type="ECO:0000256" key="2">
    <source>
        <dbReference type="SAM" id="Phobius"/>
    </source>
</evidence>
<keyword evidence="2" id="KW-0472">Membrane</keyword>
<evidence type="ECO:0000313" key="4">
    <source>
        <dbReference type="Proteomes" id="UP000487268"/>
    </source>
</evidence>
<sequence>MPRLSREDLAAALAARRELGPDYDDAFLDSVVDRLQETMPARAGAPAPKRPAPAARPQGGRDLSLVMALASLLAAIPLSAIAAVQVGGFGLVVAWAAIVAVNVAYMYRPAR</sequence>